<dbReference type="Proteomes" id="UP000831485">
    <property type="component" value="Chromosome"/>
</dbReference>
<evidence type="ECO:0000259" key="5">
    <source>
        <dbReference type="PROSITE" id="PS51736"/>
    </source>
</evidence>
<dbReference type="InterPro" id="IPR050639">
    <property type="entry name" value="SSR_resolvase"/>
</dbReference>
<dbReference type="EMBL" id="CP096574">
    <property type="protein sequence ID" value="UPU34494.1"/>
    <property type="molecule type" value="Genomic_DNA"/>
</dbReference>
<evidence type="ECO:0000256" key="4">
    <source>
        <dbReference type="PROSITE-ProRule" id="PRU10137"/>
    </source>
</evidence>
<dbReference type="SMART" id="SM00857">
    <property type="entry name" value="Resolvase"/>
    <property type="match status" value="1"/>
</dbReference>
<name>A0ABY4L956_9BACT</name>
<feature type="domain" description="Resolvase/invertase-type recombinase catalytic" evidence="5">
    <location>
        <begin position="2"/>
        <end position="143"/>
    </location>
</feature>
<dbReference type="PANTHER" id="PTHR30461:SF19">
    <property type="entry name" value="SITE-SPECIFIC RECOMBINASE RESOLVASE FAMILY"/>
    <property type="match status" value="1"/>
</dbReference>
<dbReference type="CDD" id="cd03768">
    <property type="entry name" value="SR_ResInv"/>
    <property type="match status" value="1"/>
</dbReference>
<sequence length="205" mass="23169">MCVYGYIRVSTDKQDYDNQKYGVLNFANINGHGHVELIEETVSGRVSWRKRELGALVDRMKIGDVLIISELSRLGRSLLEVMELLAELMRRKVIVHSVKEGYKLGNDLQSKILAFAFTLAAEIESAMIKARTTEALAKKKAEGVRLGRPLGRIGKSKLDGKEEEIKRLLKLRVPKSAIARMLEVSRPALYDFIASRKIEQNITEK</sequence>
<dbReference type="InterPro" id="IPR006118">
    <property type="entry name" value="Recombinase_CS"/>
</dbReference>
<evidence type="ECO:0000313" key="6">
    <source>
        <dbReference type="EMBL" id="UPU34494.1"/>
    </source>
</evidence>
<keyword evidence="2" id="KW-0238">DNA-binding</keyword>
<keyword evidence="1" id="KW-0229">DNA integration</keyword>
<evidence type="ECO:0000256" key="2">
    <source>
        <dbReference type="ARBA" id="ARBA00023125"/>
    </source>
</evidence>
<gene>
    <name evidence="6" type="ORF">M1B72_13660</name>
</gene>
<dbReference type="InterPro" id="IPR036162">
    <property type="entry name" value="Resolvase-like_N_sf"/>
</dbReference>
<evidence type="ECO:0000256" key="3">
    <source>
        <dbReference type="ARBA" id="ARBA00023172"/>
    </source>
</evidence>
<dbReference type="SUPFAM" id="SSF53041">
    <property type="entry name" value="Resolvase-like"/>
    <property type="match status" value="1"/>
</dbReference>
<keyword evidence="3" id="KW-0233">DNA recombination</keyword>
<accession>A0ABY4L956</accession>
<dbReference type="PANTHER" id="PTHR30461">
    <property type="entry name" value="DNA-INVERTASE FROM LAMBDOID PROPHAGE"/>
    <property type="match status" value="1"/>
</dbReference>
<dbReference type="PROSITE" id="PS51736">
    <property type="entry name" value="RECOMBINASES_3"/>
    <property type="match status" value="1"/>
</dbReference>
<keyword evidence="7" id="KW-1185">Reference proteome</keyword>
<organism evidence="6 7">
    <name type="scientific">Geomonas paludis</name>
    <dbReference type="NCBI Taxonomy" id="2740185"/>
    <lineage>
        <taxon>Bacteria</taxon>
        <taxon>Pseudomonadati</taxon>
        <taxon>Thermodesulfobacteriota</taxon>
        <taxon>Desulfuromonadia</taxon>
        <taxon>Geobacterales</taxon>
        <taxon>Geobacteraceae</taxon>
        <taxon>Geomonas</taxon>
    </lineage>
</organism>
<reference evidence="6" key="1">
    <citation type="submission" date="2022-04" db="EMBL/GenBank/DDBJ databases">
        <authorList>
            <person name="Liu G."/>
        </authorList>
    </citation>
    <scope>NUCLEOTIDE SEQUENCE</scope>
    <source>
        <strain evidence="6">RG22</strain>
    </source>
</reference>
<evidence type="ECO:0000313" key="7">
    <source>
        <dbReference type="Proteomes" id="UP000831485"/>
    </source>
</evidence>
<dbReference type="Gene3D" id="3.40.50.1390">
    <property type="entry name" value="Resolvase, N-terminal catalytic domain"/>
    <property type="match status" value="1"/>
</dbReference>
<evidence type="ECO:0000256" key="1">
    <source>
        <dbReference type="ARBA" id="ARBA00022908"/>
    </source>
</evidence>
<dbReference type="PROSITE" id="PS00397">
    <property type="entry name" value="RECOMBINASES_1"/>
    <property type="match status" value="1"/>
</dbReference>
<dbReference type="Pfam" id="PF00239">
    <property type="entry name" value="Resolvase"/>
    <property type="match status" value="1"/>
</dbReference>
<protein>
    <submittedName>
        <fullName evidence="6">Recombinase family protein</fullName>
    </submittedName>
</protein>
<dbReference type="RefSeq" id="WP_248646336.1">
    <property type="nucleotide sequence ID" value="NZ_CP096574.1"/>
</dbReference>
<proteinExistence type="predicted"/>
<feature type="active site" description="O-(5'-phospho-DNA)-serine intermediate" evidence="4">
    <location>
        <position position="10"/>
    </location>
</feature>
<dbReference type="InterPro" id="IPR006119">
    <property type="entry name" value="Resolv_N"/>
</dbReference>